<dbReference type="InterPro" id="IPR046493">
    <property type="entry name" value="DUF6586"/>
</dbReference>
<proteinExistence type="predicted"/>
<dbReference type="EMBL" id="JOKG01000001">
    <property type="protein sequence ID" value="KEQ15587.1"/>
    <property type="molecule type" value="Genomic_DNA"/>
</dbReference>
<evidence type="ECO:0000313" key="2">
    <source>
        <dbReference type="Proteomes" id="UP000028006"/>
    </source>
</evidence>
<reference evidence="1 2" key="1">
    <citation type="submission" date="2014-06" db="EMBL/GenBank/DDBJ databases">
        <title>Whole Genome Sequences of Three Symbiotic Endozoicomonas Bacteria.</title>
        <authorList>
            <person name="Neave M.J."/>
            <person name="Apprill A."/>
            <person name="Voolstra C.R."/>
        </authorList>
    </citation>
    <scope>NUCLEOTIDE SEQUENCE [LARGE SCALE GENOMIC DNA]</scope>
    <source>
        <strain evidence="1 2">LMG 24815</strain>
    </source>
</reference>
<comment type="caution">
    <text evidence="1">The sequence shown here is derived from an EMBL/GenBank/DDBJ whole genome shotgun (WGS) entry which is preliminary data.</text>
</comment>
<accession>A0A081NAW4</accession>
<dbReference type="Proteomes" id="UP000028006">
    <property type="component" value="Unassembled WGS sequence"/>
</dbReference>
<gene>
    <name evidence="1" type="ORF">GZ77_02960</name>
</gene>
<organism evidence="1 2">
    <name type="scientific">Endozoicomonas montiporae</name>
    <dbReference type="NCBI Taxonomy" id="1027273"/>
    <lineage>
        <taxon>Bacteria</taxon>
        <taxon>Pseudomonadati</taxon>
        <taxon>Pseudomonadota</taxon>
        <taxon>Gammaproteobacteria</taxon>
        <taxon>Oceanospirillales</taxon>
        <taxon>Endozoicomonadaceae</taxon>
        <taxon>Endozoicomonas</taxon>
    </lineage>
</organism>
<evidence type="ECO:0000313" key="1">
    <source>
        <dbReference type="EMBL" id="KEQ15587.1"/>
    </source>
</evidence>
<name>A0A081NAW4_9GAMM</name>
<dbReference type="RefSeq" id="WP_034872882.1">
    <property type="nucleotide sequence ID" value="NZ_JOKG01000001.1"/>
</dbReference>
<keyword evidence="2" id="KW-1185">Reference proteome</keyword>
<dbReference type="Pfam" id="PF20227">
    <property type="entry name" value="DUF6586"/>
    <property type="match status" value="1"/>
</dbReference>
<protein>
    <submittedName>
        <fullName evidence="1">Uncharacterized protein</fullName>
    </submittedName>
</protein>
<sequence>MQNNWTTNTNKRLHFARLQLDAWKLAERQEALAFREGFILQLQLAWRSLLAEILEPYRISCESAPTFAEAMSLVRQKEQIPSEFAQLEAMLESGWLSQIDFLWQSLFVSFQPESPRQSNDLIQLVSHDSVSDIADLTVESATDYLKRFKELVGHFRNFNLEW</sequence>
<dbReference type="AlphaFoldDB" id="A0A081NAW4"/>